<accession>A0A126V3N2</accession>
<keyword evidence="3" id="KW-1185">Reference proteome</keyword>
<dbReference type="Proteomes" id="UP000070371">
    <property type="component" value="Chromosome"/>
</dbReference>
<dbReference type="InterPro" id="IPR058548">
    <property type="entry name" value="MlaB-like_STAS"/>
</dbReference>
<evidence type="ECO:0000313" key="2">
    <source>
        <dbReference type="EMBL" id="AML52932.1"/>
    </source>
</evidence>
<dbReference type="PROSITE" id="PS50801">
    <property type="entry name" value="STAS"/>
    <property type="match status" value="1"/>
</dbReference>
<reference evidence="2 3" key="1">
    <citation type="submission" date="2016-02" db="EMBL/GenBank/DDBJ databases">
        <title>Complete genome sequence of Halocynthiibacter arcticus PAMC 20958t from arctic marine sediment.</title>
        <authorList>
            <person name="Lee Y.M."/>
            <person name="Baek K."/>
            <person name="Lee H.K."/>
            <person name="Shin S.C."/>
        </authorList>
    </citation>
    <scope>NUCLEOTIDE SEQUENCE [LARGE SCALE GENOMIC DNA]</scope>
    <source>
        <strain evidence="2">PAMC 20958</strain>
    </source>
</reference>
<dbReference type="InterPro" id="IPR036513">
    <property type="entry name" value="STAS_dom_sf"/>
</dbReference>
<dbReference type="EMBL" id="CP014327">
    <property type="protein sequence ID" value="AML52932.1"/>
    <property type="molecule type" value="Genomic_DNA"/>
</dbReference>
<protein>
    <recommendedName>
        <fullName evidence="1">STAS domain-containing protein</fullName>
    </recommendedName>
</protein>
<dbReference type="KEGG" id="hat:RC74_18205"/>
<dbReference type="Pfam" id="PF13466">
    <property type="entry name" value="STAS_2"/>
    <property type="match status" value="1"/>
</dbReference>
<organism evidence="2 3">
    <name type="scientific">Falsihalocynthiibacter arcticus</name>
    <dbReference type="NCBI Taxonomy" id="1579316"/>
    <lineage>
        <taxon>Bacteria</taxon>
        <taxon>Pseudomonadati</taxon>
        <taxon>Pseudomonadota</taxon>
        <taxon>Alphaproteobacteria</taxon>
        <taxon>Rhodobacterales</taxon>
        <taxon>Roseobacteraceae</taxon>
        <taxon>Falsihalocynthiibacter</taxon>
    </lineage>
</organism>
<sequence length="91" mass="9812">MTARIQLQGRLGLSDAEPLANRLRSLRGADIDVDASQVTHLGTLCQQVLLSAASEWHGAGHELKLVNSTDACVDQLALCGLTPESFEENRK</sequence>
<dbReference type="SUPFAM" id="SSF52091">
    <property type="entry name" value="SpoIIaa-like"/>
    <property type="match status" value="1"/>
</dbReference>
<evidence type="ECO:0000259" key="1">
    <source>
        <dbReference type="PROSITE" id="PS50801"/>
    </source>
</evidence>
<gene>
    <name evidence="2" type="ORF">RC74_18205</name>
</gene>
<dbReference type="STRING" id="1579316.RC74_18205"/>
<evidence type="ECO:0000313" key="3">
    <source>
        <dbReference type="Proteomes" id="UP000070371"/>
    </source>
</evidence>
<proteinExistence type="predicted"/>
<feature type="domain" description="STAS" evidence="1">
    <location>
        <begin position="1"/>
        <end position="91"/>
    </location>
</feature>
<dbReference type="AlphaFoldDB" id="A0A126V3N2"/>
<dbReference type="RefSeq" id="WP_039000831.1">
    <property type="nucleotide sequence ID" value="NZ_CP014327.1"/>
</dbReference>
<dbReference type="OrthoDB" id="7726822at2"/>
<dbReference type="InterPro" id="IPR002645">
    <property type="entry name" value="STAS_dom"/>
</dbReference>
<name>A0A126V3N2_9RHOB</name>
<dbReference type="Gene3D" id="3.30.750.24">
    <property type="entry name" value="STAS domain"/>
    <property type="match status" value="1"/>
</dbReference>